<organism evidence="2 3">
    <name type="scientific">Histidinibacterium aquaticum</name>
    <dbReference type="NCBI Taxonomy" id="2613962"/>
    <lineage>
        <taxon>Bacteria</taxon>
        <taxon>Pseudomonadati</taxon>
        <taxon>Pseudomonadota</taxon>
        <taxon>Alphaproteobacteria</taxon>
        <taxon>Rhodobacterales</taxon>
        <taxon>Paracoccaceae</taxon>
        <taxon>Histidinibacterium</taxon>
    </lineage>
</organism>
<sequence>MILRRRLTNLEAETPHSVPEPGEGRRRLAEYLDAVAARSSETRKVLPGPMPVRQPDETATAYLGRVCEELEA</sequence>
<reference evidence="2 3" key="1">
    <citation type="submission" date="2019-09" db="EMBL/GenBank/DDBJ databases">
        <authorList>
            <person name="Park J.-S."/>
            <person name="Choi H.-J."/>
        </authorList>
    </citation>
    <scope>NUCLEOTIDE SEQUENCE [LARGE SCALE GENOMIC DNA]</scope>
    <source>
        <strain evidence="2 3">176SS1-4</strain>
    </source>
</reference>
<dbReference type="EMBL" id="VYQE01000005">
    <property type="protein sequence ID" value="KAA9005939.1"/>
    <property type="molecule type" value="Genomic_DNA"/>
</dbReference>
<keyword evidence="3" id="KW-1185">Reference proteome</keyword>
<dbReference type="Proteomes" id="UP000326554">
    <property type="component" value="Unassembled WGS sequence"/>
</dbReference>
<comment type="caution">
    <text evidence="2">The sequence shown here is derived from an EMBL/GenBank/DDBJ whole genome shotgun (WGS) entry which is preliminary data.</text>
</comment>
<evidence type="ECO:0000256" key="1">
    <source>
        <dbReference type="SAM" id="MobiDB-lite"/>
    </source>
</evidence>
<evidence type="ECO:0000313" key="3">
    <source>
        <dbReference type="Proteomes" id="UP000326554"/>
    </source>
</evidence>
<dbReference type="AlphaFoldDB" id="A0A5J5GCP0"/>
<feature type="region of interest" description="Disordered" evidence="1">
    <location>
        <begin position="1"/>
        <end position="23"/>
    </location>
</feature>
<name>A0A5J5GCP0_9RHOB</name>
<dbReference type="RefSeq" id="WP_150446191.1">
    <property type="nucleotide sequence ID" value="NZ_VYQE01000005.1"/>
</dbReference>
<evidence type="ECO:0000313" key="2">
    <source>
        <dbReference type="EMBL" id="KAA9005939.1"/>
    </source>
</evidence>
<gene>
    <name evidence="2" type="ORF">F3S47_15380</name>
</gene>
<protein>
    <submittedName>
        <fullName evidence="2">Uncharacterized protein</fullName>
    </submittedName>
</protein>
<accession>A0A5J5GCP0</accession>
<proteinExistence type="predicted"/>